<protein>
    <recommendedName>
        <fullName evidence="4">Spondin-like TSP1 domain-containing protein</fullName>
    </recommendedName>
</protein>
<evidence type="ECO:0000313" key="6">
    <source>
        <dbReference type="Proteomes" id="UP001159042"/>
    </source>
</evidence>
<accession>A0AAV8V7M7</accession>
<dbReference type="EMBL" id="JANEYG010000372">
    <property type="protein sequence ID" value="KAJ8910012.1"/>
    <property type="molecule type" value="Genomic_DNA"/>
</dbReference>
<dbReference type="Proteomes" id="UP001159042">
    <property type="component" value="Unassembled WGS sequence"/>
</dbReference>
<feature type="domain" description="Spondin-like TSP1" evidence="4">
    <location>
        <begin position="157"/>
        <end position="206"/>
    </location>
</feature>
<keyword evidence="2" id="KW-1015">Disulfide bond</keyword>
<dbReference type="PROSITE" id="PS50092">
    <property type="entry name" value="TSP1"/>
    <property type="match status" value="3"/>
</dbReference>
<dbReference type="InterPro" id="IPR000884">
    <property type="entry name" value="TSP1_rpt"/>
</dbReference>
<reference evidence="5 6" key="1">
    <citation type="journal article" date="2023" name="Insect Mol. Biol.">
        <title>Genome sequencing provides insights into the evolution of gene families encoding plant cell wall-degrading enzymes in longhorned beetles.</title>
        <authorList>
            <person name="Shin N.R."/>
            <person name="Okamura Y."/>
            <person name="Kirsch R."/>
            <person name="Pauchet Y."/>
        </authorList>
    </citation>
    <scope>NUCLEOTIDE SEQUENCE [LARGE SCALE GENOMIC DNA]</scope>
    <source>
        <strain evidence="5">EAD_L_NR</strain>
    </source>
</reference>
<comment type="caution">
    <text evidence="5">The sequence shown here is derived from an EMBL/GenBank/DDBJ whole genome shotgun (WGS) entry which is preliminary data.</text>
</comment>
<dbReference type="SUPFAM" id="SSF82895">
    <property type="entry name" value="TSP-1 type 1 repeat"/>
    <property type="match status" value="3"/>
</dbReference>
<dbReference type="GO" id="GO:0007155">
    <property type="term" value="P:cell adhesion"/>
    <property type="evidence" value="ECO:0007669"/>
    <property type="project" value="TreeGrafter"/>
</dbReference>
<dbReference type="SMART" id="SM00209">
    <property type="entry name" value="TSP1"/>
    <property type="match status" value="3"/>
</dbReference>
<dbReference type="AlphaFoldDB" id="A0AAV8V7M7"/>
<gene>
    <name evidence="5" type="ORF">NQ315_014438</name>
</gene>
<evidence type="ECO:0000256" key="2">
    <source>
        <dbReference type="ARBA" id="ARBA00023157"/>
    </source>
</evidence>
<feature type="domain" description="Spondin-like TSP1" evidence="4">
    <location>
        <begin position="98"/>
        <end position="151"/>
    </location>
</feature>
<evidence type="ECO:0000256" key="1">
    <source>
        <dbReference type="ARBA" id="ARBA00022729"/>
    </source>
</evidence>
<name>A0AAV8V7M7_9CUCU</name>
<sequence>MTFLTFNDPNCPGTFWGKWSECNVTCGKGIKERRRLRMKDQENNDEEDMGPNCAFSETEECEVSCNNADSSKTIGFGDLDLPNSIIISQESEGKVIDCKVSKWSRWSECIFPNHASCGEGYKYKSREIIRHNMNGGKTCPKDLKKVRRCALPCTEKCLMSRWSNWTPCSSNCGGSAVQIRTRQIIYQPPNVNECPAMEDKRQCRLPITCTEDGQPLVDI</sequence>
<proteinExistence type="predicted"/>
<dbReference type="InterPro" id="IPR051418">
    <property type="entry name" value="Spondin/Thrombospondin_T1"/>
</dbReference>
<dbReference type="InterPro" id="IPR036383">
    <property type="entry name" value="TSP1_rpt_sf"/>
</dbReference>
<organism evidence="5 6">
    <name type="scientific">Exocentrus adspersus</name>
    <dbReference type="NCBI Taxonomy" id="1586481"/>
    <lineage>
        <taxon>Eukaryota</taxon>
        <taxon>Metazoa</taxon>
        <taxon>Ecdysozoa</taxon>
        <taxon>Arthropoda</taxon>
        <taxon>Hexapoda</taxon>
        <taxon>Insecta</taxon>
        <taxon>Pterygota</taxon>
        <taxon>Neoptera</taxon>
        <taxon>Endopterygota</taxon>
        <taxon>Coleoptera</taxon>
        <taxon>Polyphaga</taxon>
        <taxon>Cucujiformia</taxon>
        <taxon>Chrysomeloidea</taxon>
        <taxon>Cerambycidae</taxon>
        <taxon>Lamiinae</taxon>
        <taxon>Acanthocinini</taxon>
        <taxon>Exocentrus</taxon>
    </lineage>
</organism>
<dbReference type="Pfam" id="PF00090">
    <property type="entry name" value="TSP_1"/>
    <property type="match status" value="1"/>
</dbReference>
<keyword evidence="3" id="KW-0325">Glycoprotein</keyword>
<dbReference type="GO" id="GO:0031012">
    <property type="term" value="C:extracellular matrix"/>
    <property type="evidence" value="ECO:0007669"/>
    <property type="project" value="TreeGrafter"/>
</dbReference>
<evidence type="ECO:0000313" key="5">
    <source>
        <dbReference type="EMBL" id="KAJ8910012.1"/>
    </source>
</evidence>
<dbReference type="Gene3D" id="2.20.100.10">
    <property type="entry name" value="Thrombospondin type-1 (TSP1) repeat"/>
    <property type="match status" value="3"/>
</dbReference>
<evidence type="ECO:0000256" key="3">
    <source>
        <dbReference type="ARBA" id="ARBA00023180"/>
    </source>
</evidence>
<dbReference type="Pfam" id="PF19028">
    <property type="entry name" value="TSP1_spondin"/>
    <property type="match status" value="2"/>
</dbReference>
<keyword evidence="1" id="KW-0732">Signal</keyword>
<dbReference type="InterPro" id="IPR044004">
    <property type="entry name" value="TSP1_spondin_dom"/>
</dbReference>
<evidence type="ECO:0000259" key="4">
    <source>
        <dbReference type="Pfam" id="PF19028"/>
    </source>
</evidence>
<dbReference type="PANTHER" id="PTHR11311">
    <property type="entry name" value="SPONDIN"/>
    <property type="match status" value="1"/>
</dbReference>
<dbReference type="PANTHER" id="PTHR11311:SF16">
    <property type="entry name" value="SPONDIN-1"/>
    <property type="match status" value="1"/>
</dbReference>
<keyword evidence="6" id="KW-1185">Reference proteome</keyword>